<feature type="compositionally biased region" description="Low complexity" evidence="1">
    <location>
        <begin position="335"/>
        <end position="349"/>
    </location>
</feature>
<keyword evidence="3" id="KW-1185">Reference proteome</keyword>
<feature type="compositionally biased region" description="Polar residues" evidence="1">
    <location>
        <begin position="1053"/>
        <end position="1062"/>
    </location>
</feature>
<dbReference type="Proteomes" id="UP000800036">
    <property type="component" value="Unassembled WGS sequence"/>
</dbReference>
<dbReference type="EMBL" id="ML976656">
    <property type="protein sequence ID" value="KAF1980291.1"/>
    <property type="molecule type" value="Genomic_DNA"/>
</dbReference>
<proteinExistence type="predicted"/>
<feature type="compositionally biased region" description="Low complexity" evidence="1">
    <location>
        <begin position="850"/>
        <end position="865"/>
    </location>
</feature>
<feature type="region of interest" description="Disordered" evidence="1">
    <location>
        <begin position="1"/>
        <end position="82"/>
    </location>
</feature>
<accession>A0A6A5VSQ7</accession>
<organism evidence="2 3">
    <name type="scientific">Bimuria novae-zelandiae CBS 107.79</name>
    <dbReference type="NCBI Taxonomy" id="1447943"/>
    <lineage>
        <taxon>Eukaryota</taxon>
        <taxon>Fungi</taxon>
        <taxon>Dikarya</taxon>
        <taxon>Ascomycota</taxon>
        <taxon>Pezizomycotina</taxon>
        <taxon>Dothideomycetes</taxon>
        <taxon>Pleosporomycetidae</taxon>
        <taxon>Pleosporales</taxon>
        <taxon>Massarineae</taxon>
        <taxon>Didymosphaeriaceae</taxon>
        <taxon>Bimuria</taxon>
    </lineage>
</organism>
<feature type="region of interest" description="Disordered" evidence="1">
    <location>
        <begin position="271"/>
        <end position="304"/>
    </location>
</feature>
<evidence type="ECO:0000313" key="3">
    <source>
        <dbReference type="Proteomes" id="UP000800036"/>
    </source>
</evidence>
<evidence type="ECO:0000256" key="1">
    <source>
        <dbReference type="SAM" id="MobiDB-lite"/>
    </source>
</evidence>
<gene>
    <name evidence="2" type="ORF">BU23DRAFT_562673</name>
</gene>
<feature type="compositionally biased region" description="Polar residues" evidence="1">
    <location>
        <begin position="967"/>
        <end position="978"/>
    </location>
</feature>
<name>A0A6A5VSQ7_9PLEO</name>
<feature type="region of interest" description="Disordered" evidence="1">
    <location>
        <begin position="184"/>
        <end position="207"/>
    </location>
</feature>
<feature type="compositionally biased region" description="Basic and acidic residues" evidence="1">
    <location>
        <begin position="999"/>
        <end position="1013"/>
    </location>
</feature>
<reference evidence="2" key="1">
    <citation type="journal article" date="2020" name="Stud. Mycol.">
        <title>101 Dothideomycetes genomes: a test case for predicting lifestyles and emergence of pathogens.</title>
        <authorList>
            <person name="Haridas S."/>
            <person name="Albert R."/>
            <person name="Binder M."/>
            <person name="Bloem J."/>
            <person name="Labutti K."/>
            <person name="Salamov A."/>
            <person name="Andreopoulos B."/>
            <person name="Baker S."/>
            <person name="Barry K."/>
            <person name="Bills G."/>
            <person name="Bluhm B."/>
            <person name="Cannon C."/>
            <person name="Castanera R."/>
            <person name="Culley D."/>
            <person name="Daum C."/>
            <person name="Ezra D."/>
            <person name="Gonzalez J."/>
            <person name="Henrissat B."/>
            <person name="Kuo A."/>
            <person name="Liang C."/>
            <person name="Lipzen A."/>
            <person name="Lutzoni F."/>
            <person name="Magnuson J."/>
            <person name="Mondo S."/>
            <person name="Nolan M."/>
            <person name="Ohm R."/>
            <person name="Pangilinan J."/>
            <person name="Park H.-J."/>
            <person name="Ramirez L."/>
            <person name="Alfaro M."/>
            <person name="Sun H."/>
            <person name="Tritt A."/>
            <person name="Yoshinaga Y."/>
            <person name="Zwiers L.-H."/>
            <person name="Turgeon B."/>
            <person name="Goodwin S."/>
            <person name="Spatafora J."/>
            <person name="Crous P."/>
            <person name="Grigoriev I."/>
        </authorList>
    </citation>
    <scope>NUCLEOTIDE SEQUENCE</scope>
    <source>
        <strain evidence="2">CBS 107.79</strain>
    </source>
</reference>
<sequence length="1062" mass="120543">MVNGSSRQNSAASPTSRRSSRNSRKSGNGTPEQASRHSSVRRASSLRPDPLEDFNWQDLLVPSSDHQGGDDWAPGPNFHGQEDSFDQFCDNAMGNNFYQPEDHGHANLIENSNVAVPGTPGTMNFPVTNQSFGYQSEPILPTPHINGQVTVPWHTGDRTVMVTLSQDQISAAVLGHGAAPRAIMTDGKRSSMPKSPSRQRQGSQFRRQNLIADPVMGQNYCEDGQYDYVDGQNGYVYPNLLDNDHYESSYPDPNAYLGQNQPYCPSTFPRCAPSPSVQSSKRLGSNAPEFGHEQENRNSKVSQPVQYISPLDVDAHLYQFPAARPCTSSFSTYPSRNNSSGRSSESSSSARRKNRPGKSRVPLDKRVSVFADDENDQYQKPQITDFNPEVRINKTTKGLTTRTAKINKYDPRRHYTYTMHPLGTAQKPEGDDWAGRLYVHKYSDSPIKDQKIGESTIPIYELADRAMPADKIWDFILSYPYERNKLTLRIQVQPADAGRRYKKDADKCRFAKCPSRLGGQNRTIKHGMYRVAFDERNDDNYDPYAACCGFVHLYCMERFLDFEYICRKANVEVDRRVHFRGEPKGKLGCAIDGKHARAGEIAENFILAAQTKPQNTRRERGDKLGVRQLERFAEYPVHRGYSEGAWDPIYPFEKTLSYHMMLATEIERAPAQLLQFANGGLGPTKISVHRGDLGMYAEYYVRKKAENSKKGKGKKYAYNNNDSYEVEVCRRVQRAKQVLEEREKSHPPTRRGKKHSNATRADFEDPEEREEITPVQEPWNRGDDSSDDEFVEHAPRKGSRSSQRVAGKQPVCYHEDEPDIGLEYERQPKRPYKRKRTEQDSPQPYPYVPQNPDQYQYPQHQQYAPNGYAGYAEGHIEERASKRARSSIPLAGYQRARSFQPAVDDSLWYNQNYGIVDYGDLDDLGLDFRVRTPTPSPRSPHKRKRSSRDEEFSSKAARSPKRHRSSAQEQTRGSTNRCVSGGIMRQSRSRTPSVPKRHASFDDKPVSRHKTFDSEAPPQRVQRPSRMVTELQGDLKSPEGSKEGESPGRQLRSGRTLSTITE</sequence>
<dbReference type="AlphaFoldDB" id="A0A6A5VSQ7"/>
<feature type="compositionally biased region" description="Basic residues" evidence="1">
    <location>
        <begin position="747"/>
        <end position="757"/>
    </location>
</feature>
<feature type="region of interest" description="Disordered" evidence="1">
    <location>
        <begin position="739"/>
        <end position="867"/>
    </location>
</feature>
<evidence type="ECO:0000313" key="2">
    <source>
        <dbReference type="EMBL" id="KAF1980291.1"/>
    </source>
</evidence>
<protein>
    <submittedName>
        <fullName evidence="2">Uncharacterized protein</fullName>
    </submittedName>
</protein>
<feature type="region of interest" description="Disordered" evidence="1">
    <location>
        <begin position="328"/>
        <end position="366"/>
    </location>
</feature>
<feature type="compositionally biased region" description="Low complexity" evidence="1">
    <location>
        <begin position="195"/>
        <end position="207"/>
    </location>
</feature>
<feature type="region of interest" description="Disordered" evidence="1">
    <location>
        <begin position="925"/>
        <end position="1062"/>
    </location>
</feature>
<feature type="compositionally biased region" description="Basic and acidic residues" evidence="1">
    <location>
        <begin position="1036"/>
        <end position="1046"/>
    </location>
</feature>
<dbReference type="OrthoDB" id="5307331at2759"/>